<reference evidence="1 2" key="1">
    <citation type="submission" date="2016-10" db="EMBL/GenBank/DDBJ databases">
        <authorList>
            <person name="Varghese N."/>
            <person name="Submissions S."/>
        </authorList>
    </citation>
    <scope>NUCLEOTIDE SEQUENCE [LARGE SCALE GENOMIC DNA]</scope>
    <source>
        <strain evidence="1 2">CIP 109853</strain>
    </source>
</reference>
<proteinExistence type="predicted"/>
<evidence type="ECO:0000313" key="2">
    <source>
        <dbReference type="Proteomes" id="UP000198512"/>
    </source>
</evidence>
<sequence>MTAYTTYQSYYRYDWRFTGGRTGQSLMRTPHRIR</sequence>
<organism evidence="1 2">
    <name type="scientific">Pseudomonas cuatrocienegasensis</name>
    <dbReference type="NCBI Taxonomy" id="543360"/>
    <lineage>
        <taxon>Bacteria</taxon>
        <taxon>Pseudomonadati</taxon>
        <taxon>Pseudomonadota</taxon>
        <taxon>Gammaproteobacteria</taxon>
        <taxon>Pseudomonadales</taxon>
        <taxon>Pseudomonadaceae</taxon>
        <taxon>Pseudomonas</taxon>
    </lineage>
</organism>
<accession>A0ABY1BI07</accession>
<protein>
    <submittedName>
        <fullName evidence="1">Uncharacterized protein</fullName>
    </submittedName>
</protein>
<name>A0ABY1BI07_9PSED</name>
<dbReference type="EMBL" id="FOFP01000011">
    <property type="protein sequence ID" value="SEQ90817.1"/>
    <property type="molecule type" value="Genomic_DNA"/>
</dbReference>
<evidence type="ECO:0000313" key="1">
    <source>
        <dbReference type="EMBL" id="SEQ90817.1"/>
    </source>
</evidence>
<keyword evidence="2" id="KW-1185">Reference proteome</keyword>
<dbReference type="Proteomes" id="UP000198512">
    <property type="component" value="Unassembled WGS sequence"/>
</dbReference>
<comment type="caution">
    <text evidence="1">The sequence shown here is derived from an EMBL/GenBank/DDBJ whole genome shotgun (WGS) entry which is preliminary data.</text>
</comment>
<gene>
    <name evidence="1" type="ORF">SAMN05216600_111155</name>
</gene>